<sequence length="98" mass="11046">MHYLLMYDVSADYLARRGEYRDEHLRYAWAAVERGELLLAGALADPVDGAILLFEADSPAVPEAFALSDPYVREGLVTHWRVRPWTTVVGERASSPVR</sequence>
<evidence type="ECO:0000259" key="2">
    <source>
        <dbReference type="Pfam" id="PF03795"/>
    </source>
</evidence>
<dbReference type="Proteomes" id="UP000198638">
    <property type="component" value="Unassembled WGS sequence"/>
</dbReference>
<name>A0A1H4E070_9BURK</name>
<dbReference type="SUPFAM" id="SSF54909">
    <property type="entry name" value="Dimeric alpha+beta barrel"/>
    <property type="match status" value="1"/>
</dbReference>
<dbReference type="OrthoDB" id="70894at2"/>
<dbReference type="Gene3D" id="3.30.70.1060">
    <property type="entry name" value="Dimeric alpha+beta barrel"/>
    <property type="match status" value="1"/>
</dbReference>
<dbReference type="AlphaFoldDB" id="A0A1H4E070"/>
<organism evidence="3 4">
    <name type="scientific">Paraburkholderia sartisoli</name>
    <dbReference type="NCBI Taxonomy" id="83784"/>
    <lineage>
        <taxon>Bacteria</taxon>
        <taxon>Pseudomonadati</taxon>
        <taxon>Pseudomonadota</taxon>
        <taxon>Betaproteobacteria</taxon>
        <taxon>Burkholderiales</taxon>
        <taxon>Burkholderiaceae</taxon>
        <taxon>Paraburkholderia</taxon>
    </lineage>
</organism>
<proteinExistence type="inferred from homology"/>
<accession>A0A1H4E070</accession>
<dbReference type="NCBIfam" id="NF009508">
    <property type="entry name" value="PRK12866.1"/>
    <property type="match status" value="1"/>
</dbReference>
<dbReference type="EMBL" id="FNRQ01000003">
    <property type="protein sequence ID" value="SEA78415.1"/>
    <property type="molecule type" value="Genomic_DNA"/>
</dbReference>
<dbReference type="RefSeq" id="WP_090533014.1">
    <property type="nucleotide sequence ID" value="NZ_FNRQ01000003.1"/>
</dbReference>
<evidence type="ECO:0000313" key="4">
    <source>
        <dbReference type="Proteomes" id="UP000198638"/>
    </source>
</evidence>
<feature type="domain" description="YCII-related" evidence="2">
    <location>
        <begin position="1"/>
        <end position="86"/>
    </location>
</feature>
<dbReference type="InterPro" id="IPR011008">
    <property type="entry name" value="Dimeric_a/b-barrel"/>
</dbReference>
<dbReference type="InterPro" id="IPR051807">
    <property type="entry name" value="Sec-metab_biosynth-assoc"/>
</dbReference>
<protein>
    <recommendedName>
        <fullName evidence="2">YCII-related domain-containing protein</fullName>
    </recommendedName>
</protein>
<evidence type="ECO:0000256" key="1">
    <source>
        <dbReference type="ARBA" id="ARBA00007689"/>
    </source>
</evidence>
<reference evidence="4" key="1">
    <citation type="submission" date="2016-10" db="EMBL/GenBank/DDBJ databases">
        <authorList>
            <person name="Varghese N."/>
            <person name="Submissions S."/>
        </authorList>
    </citation>
    <scope>NUCLEOTIDE SEQUENCE [LARGE SCALE GENOMIC DNA]</scope>
    <source>
        <strain evidence="4">LMG 24000</strain>
    </source>
</reference>
<evidence type="ECO:0000313" key="3">
    <source>
        <dbReference type="EMBL" id="SEA78415.1"/>
    </source>
</evidence>
<dbReference type="InterPro" id="IPR005545">
    <property type="entry name" value="YCII"/>
</dbReference>
<dbReference type="Pfam" id="PF03795">
    <property type="entry name" value="YCII"/>
    <property type="match status" value="1"/>
</dbReference>
<dbReference type="PANTHER" id="PTHR33606:SF3">
    <property type="entry name" value="PROTEIN YCII"/>
    <property type="match status" value="1"/>
</dbReference>
<comment type="similarity">
    <text evidence="1">Belongs to the YciI family.</text>
</comment>
<keyword evidence="4" id="KW-1185">Reference proteome</keyword>
<gene>
    <name evidence="3" type="ORF">SAMN05192564_10356</name>
</gene>
<dbReference type="STRING" id="83784.SAMN05192564_10356"/>
<dbReference type="PANTHER" id="PTHR33606">
    <property type="entry name" value="PROTEIN YCII"/>
    <property type="match status" value="1"/>
</dbReference>